<dbReference type="Proteomes" id="UP001446871">
    <property type="component" value="Unassembled WGS sequence"/>
</dbReference>
<sequence length="275" mass="30494">MRTLMLHGHSTSAFIFKAQTGPFRSNLDRSFTFDFIDGPHTTEPPRGLKMVLSKAYRWIETPTAESMQSTVDWLQAYLDKKGPYDCVCCFSKASAVVASALIAHARNTPTKPAPFKAAVFINGSIEYSVFDTEGMPQGWVTKEARDIKDQTEGMVRDKVGAMSNLASTYMKSTGLWDDTSQLVHDPKQLPPPSACFGLDFTALPPDLAITIPTVHMYGAKDPIWPSSIQLAYLCDPDTRVMYDHQGGHDVPRSKDVAMDMANMFRRLAKEIGCSK</sequence>
<organism evidence="3 4">
    <name type="scientific">Apiospora saccharicola</name>
    <dbReference type="NCBI Taxonomy" id="335842"/>
    <lineage>
        <taxon>Eukaryota</taxon>
        <taxon>Fungi</taxon>
        <taxon>Dikarya</taxon>
        <taxon>Ascomycota</taxon>
        <taxon>Pezizomycotina</taxon>
        <taxon>Sordariomycetes</taxon>
        <taxon>Xylariomycetidae</taxon>
        <taxon>Amphisphaeriales</taxon>
        <taxon>Apiosporaceae</taxon>
        <taxon>Apiospora</taxon>
    </lineage>
</organism>
<evidence type="ECO:0000259" key="2">
    <source>
        <dbReference type="Pfam" id="PF03959"/>
    </source>
</evidence>
<dbReference type="Gene3D" id="3.40.50.1820">
    <property type="entry name" value="alpha/beta hydrolase"/>
    <property type="match status" value="1"/>
</dbReference>
<comment type="caution">
    <text evidence="3">The sequence shown here is derived from an EMBL/GenBank/DDBJ whole genome shotgun (WGS) entry which is preliminary data.</text>
</comment>
<keyword evidence="4" id="KW-1185">Reference proteome</keyword>
<evidence type="ECO:0000256" key="1">
    <source>
        <dbReference type="ARBA" id="ARBA00022801"/>
    </source>
</evidence>
<dbReference type="InterPro" id="IPR029058">
    <property type="entry name" value="AB_hydrolase_fold"/>
</dbReference>
<keyword evidence="1" id="KW-0378">Hydrolase</keyword>
<accession>A0ABR1TGB1</accession>
<gene>
    <name evidence="3" type="ORF">PG996_013739</name>
</gene>
<protein>
    <submittedName>
        <fullName evidence="3">Ef-hand calcium-binding protein domain protein</fullName>
    </submittedName>
</protein>
<proteinExistence type="predicted"/>
<reference evidence="3 4" key="1">
    <citation type="submission" date="2023-01" db="EMBL/GenBank/DDBJ databases">
        <title>Analysis of 21 Apiospora genomes using comparative genomics revels a genus with tremendous synthesis potential of carbohydrate active enzymes and secondary metabolites.</title>
        <authorList>
            <person name="Sorensen T."/>
        </authorList>
    </citation>
    <scope>NUCLEOTIDE SEQUENCE [LARGE SCALE GENOMIC DNA]</scope>
    <source>
        <strain evidence="3 4">CBS 83171</strain>
    </source>
</reference>
<dbReference type="PANTHER" id="PTHR48070">
    <property type="entry name" value="ESTERASE OVCA2"/>
    <property type="match status" value="1"/>
</dbReference>
<dbReference type="PANTHER" id="PTHR48070:SF7">
    <property type="entry name" value="SERINE HYDROLASE FSH DOMAIN-CONTAINING PROTEIN-RELATED"/>
    <property type="match status" value="1"/>
</dbReference>
<name>A0ABR1TGB1_9PEZI</name>
<evidence type="ECO:0000313" key="4">
    <source>
        <dbReference type="Proteomes" id="UP001446871"/>
    </source>
</evidence>
<dbReference type="Pfam" id="PF03959">
    <property type="entry name" value="FSH1"/>
    <property type="match status" value="1"/>
</dbReference>
<dbReference type="InterPro" id="IPR050593">
    <property type="entry name" value="LovG"/>
</dbReference>
<feature type="domain" description="Serine hydrolase" evidence="2">
    <location>
        <begin position="2"/>
        <end position="257"/>
    </location>
</feature>
<evidence type="ECO:0000313" key="3">
    <source>
        <dbReference type="EMBL" id="KAK8045675.1"/>
    </source>
</evidence>
<dbReference type="SUPFAM" id="SSF53474">
    <property type="entry name" value="alpha/beta-Hydrolases"/>
    <property type="match status" value="1"/>
</dbReference>
<dbReference type="InterPro" id="IPR005645">
    <property type="entry name" value="FSH-like_dom"/>
</dbReference>
<dbReference type="EMBL" id="JAQQWM010000009">
    <property type="protein sequence ID" value="KAK8045675.1"/>
    <property type="molecule type" value="Genomic_DNA"/>
</dbReference>